<dbReference type="RefSeq" id="WP_072758913.1">
    <property type="nucleotide sequence ID" value="NZ_FRDJ01000004.1"/>
</dbReference>
<organism evidence="1 2">
    <name type="scientific">Fervidobacterium gondwanense DSM 13020</name>
    <dbReference type="NCBI Taxonomy" id="1121883"/>
    <lineage>
        <taxon>Bacteria</taxon>
        <taxon>Thermotogati</taxon>
        <taxon>Thermotogota</taxon>
        <taxon>Thermotogae</taxon>
        <taxon>Thermotogales</taxon>
        <taxon>Fervidobacteriaceae</taxon>
        <taxon>Fervidobacterium</taxon>
    </lineage>
</organism>
<gene>
    <name evidence="1" type="ORF">SAMN02745226_00948</name>
</gene>
<dbReference type="AlphaFoldDB" id="A0A1M7SJH2"/>
<keyword evidence="2" id="KW-1185">Reference proteome</keyword>
<dbReference type="OrthoDB" id="48982at2"/>
<dbReference type="EMBL" id="FRDJ01000004">
    <property type="protein sequence ID" value="SHN58602.1"/>
    <property type="molecule type" value="Genomic_DNA"/>
</dbReference>
<dbReference type="Proteomes" id="UP000184207">
    <property type="component" value="Unassembled WGS sequence"/>
</dbReference>
<name>A0A1M7SJH2_FERGO</name>
<protein>
    <submittedName>
        <fullName evidence="1">Uncharacterized protein</fullName>
    </submittedName>
</protein>
<evidence type="ECO:0000313" key="1">
    <source>
        <dbReference type="EMBL" id="SHN58602.1"/>
    </source>
</evidence>
<accession>A0A1M7SJH2</accession>
<reference evidence="2" key="1">
    <citation type="submission" date="2016-12" db="EMBL/GenBank/DDBJ databases">
        <authorList>
            <person name="Varghese N."/>
            <person name="Submissions S."/>
        </authorList>
    </citation>
    <scope>NUCLEOTIDE SEQUENCE [LARGE SCALE GENOMIC DNA]</scope>
    <source>
        <strain evidence="2">DSM 13020</strain>
    </source>
</reference>
<evidence type="ECO:0000313" key="2">
    <source>
        <dbReference type="Proteomes" id="UP000184207"/>
    </source>
</evidence>
<sequence>MKIYFDPNFIFTELLDYYAPVIVDLNGRLYIDLHSFNIVNLLGRKPRNIYQGTLKDWFFNIYEYDEDINLDIENLLPFTAENFDKFKISNTLSIEHVKYTNESSKFFLKVENSLNNLECVVSLSNEYLIKNIEIFSDKYFEFVLQILVGILIKELLSKHNISSTFTHPFIFLINFAGSKYEEAYEILQRLRKINENLSVKIQIMYEFFKKEKFQLGKIIENTEIGSFTRTIYKYGNIEDLINDLTAVLDTLIKLMDLISPENA</sequence>
<proteinExistence type="predicted"/>